<dbReference type="SUPFAM" id="SSF56801">
    <property type="entry name" value="Acetyl-CoA synthetase-like"/>
    <property type="match status" value="1"/>
</dbReference>
<dbReference type="Pfam" id="PF13193">
    <property type="entry name" value="AMP-binding_C"/>
    <property type="match status" value="1"/>
</dbReference>
<evidence type="ECO:0000259" key="4">
    <source>
        <dbReference type="Pfam" id="PF13193"/>
    </source>
</evidence>
<dbReference type="PANTHER" id="PTHR43201:SF6">
    <property type="entry name" value="ACYL COA SYNTHETASE (EUROFUNG)"/>
    <property type="match status" value="1"/>
</dbReference>
<dbReference type="GO" id="GO:0031956">
    <property type="term" value="F:medium-chain fatty acid-CoA ligase activity"/>
    <property type="evidence" value="ECO:0007669"/>
    <property type="project" value="TreeGrafter"/>
</dbReference>
<evidence type="ECO:0000313" key="5">
    <source>
        <dbReference type="EMBL" id="OJI96749.1"/>
    </source>
</evidence>
<protein>
    <recommendedName>
        <fullName evidence="7">AMP-dependent synthetase/ligase domain-containing protein</fullName>
    </recommendedName>
</protein>
<dbReference type="VEuPathDB" id="FungiDB:ASPVEDRAFT_121961"/>
<sequence>MATVRRLQQTLSHLQPAQAAQQLSVVYGPTEPELLDVTLGELLTLQSLQYGDYECLVFPWTGARWTYADLNDEADRVARGMLAMGIKKGDRVGIMAGNCEQYISIFFAAARVGAILVVLNNTYTPSELYYALDHTDVRLLFLTPRIQRHSLEEVLAKLGSHPKQAGTSKALEEIVVIRGEYQDFTTYAQVVERGLPLSSNALPAREAELQPEDVCNLQFTSGSTGNPKAAMLTHHNLVNNSRFIGDRMSLTSFDILCCPPPLFHCFGLVLGMLAVVTHGSKIVFPAETFDPLATLHAISDEKCTALHGVPTMFEAILSFDKPAQFDCSNLRTGIIAGAPVPRPLMKRLFEELNMRQYTSSYGLTEASPTCFNAVTTDSIETRLQTVGKVMPHAKAKIVDANGAIVPVGQRGELCMAGYQLTKGYWNNPAKTAETFATDEDGTVWLKTGDEAVFTPEGRCSITGRFKDIIIRGGENIYPLEIEERLSSHPSLSVASVIGIPDQKYGEVVGAFISLAEGATRPTDDELRGWTRETLGRHKAPQHVFVFGEEGVDRTVPVTGSGKVRKVDLRKIAAGVLEGRKMKAKAKARADATTTA</sequence>
<dbReference type="RefSeq" id="XP_040662512.1">
    <property type="nucleotide sequence ID" value="XM_040805939.1"/>
</dbReference>
<evidence type="ECO:0000256" key="2">
    <source>
        <dbReference type="ARBA" id="ARBA00006432"/>
    </source>
</evidence>
<evidence type="ECO:0000256" key="1">
    <source>
        <dbReference type="ARBA" id="ARBA00004924"/>
    </source>
</evidence>
<dbReference type="AlphaFoldDB" id="A0A1L9P5H0"/>
<dbReference type="Pfam" id="PF00501">
    <property type="entry name" value="AMP-binding"/>
    <property type="match status" value="1"/>
</dbReference>
<organism evidence="5 6">
    <name type="scientific">Aspergillus versicolor CBS 583.65</name>
    <dbReference type="NCBI Taxonomy" id="1036611"/>
    <lineage>
        <taxon>Eukaryota</taxon>
        <taxon>Fungi</taxon>
        <taxon>Dikarya</taxon>
        <taxon>Ascomycota</taxon>
        <taxon>Pezizomycotina</taxon>
        <taxon>Eurotiomycetes</taxon>
        <taxon>Eurotiomycetidae</taxon>
        <taxon>Eurotiales</taxon>
        <taxon>Aspergillaceae</taxon>
        <taxon>Aspergillus</taxon>
        <taxon>Aspergillus subgen. Nidulantes</taxon>
    </lineage>
</organism>
<dbReference type="InterPro" id="IPR042099">
    <property type="entry name" value="ANL_N_sf"/>
</dbReference>
<dbReference type="Gene3D" id="3.40.50.12780">
    <property type="entry name" value="N-terminal domain of ligase-like"/>
    <property type="match status" value="1"/>
</dbReference>
<dbReference type="PROSITE" id="PS00455">
    <property type="entry name" value="AMP_BINDING"/>
    <property type="match status" value="1"/>
</dbReference>
<dbReference type="InterPro" id="IPR000873">
    <property type="entry name" value="AMP-dep_synth/lig_dom"/>
</dbReference>
<feature type="domain" description="AMP-binding enzyme C-terminal" evidence="4">
    <location>
        <begin position="480"/>
        <end position="562"/>
    </location>
</feature>
<evidence type="ECO:0000259" key="3">
    <source>
        <dbReference type="Pfam" id="PF00501"/>
    </source>
</evidence>
<dbReference type="Proteomes" id="UP000184073">
    <property type="component" value="Unassembled WGS sequence"/>
</dbReference>
<proteinExistence type="inferred from homology"/>
<name>A0A1L9P5H0_ASPVE</name>
<dbReference type="GeneID" id="63721450"/>
<dbReference type="Gene3D" id="3.30.300.30">
    <property type="match status" value="1"/>
</dbReference>
<dbReference type="InterPro" id="IPR020845">
    <property type="entry name" value="AMP-binding_CS"/>
</dbReference>
<dbReference type="FunFam" id="3.40.50.12780:FF:000003">
    <property type="entry name" value="Long-chain-fatty-acid--CoA ligase FadD"/>
    <property type="match status" value="1"/>
</dbReference>
<dbReference type="STRING" id="1036611.A0A1L9P5H0"/>
<dbReference type="CDD" id="cd05917">
    <property type="entry name" value="FACL_like_2"/>
    <property type="match status" value="1"/>
</dbReference>
<dbReference type="InterPro" id="IPR045851">
    <property type="entry name" value="AMP-bd_C_sf"/>
</dbReference>
<comment type="pathway">
    <text evidence="1">Siderophore biosynthesis.</text>
</comment>
<dbReference type="PANTHER" id="PTHR43201">
    <property type="entry name" value="ACYL-COA SYNTHETASE"/>
    <property type="match status" value="1"/>
</dbReference>
<accession>A0A1L9P5H0</accession>
<dbReference type="EMBL" id="KV878125">
    <property type="protein sequence ID" value="OJI96749.1"/>
    <property type="molecule type" value="Genomic_DNA"/>
</dbReference>
<reference evidence="6" key="1">
    <citation type="journal article" date="2017" name="Genome Biol.">
        <title>Comparative genomics reveals high biological diversity and specific adaptations in the industrially and medically important fungal genus Aspergillus.</title>
        <authorList>
            <person name="de Vries R.P."/>
            <person name="Riley R."/>
            <person name="Wiebenga A."/>
            <person name="Aguilar-Osorio G."/>
            <person name="Amillis S."/>
            <person name="Uchima C.A."/>
            <person name="Anderluh G."/>
            <person name="Asadollahi M."/>
            <person name="Askin M."/>
            <person name="Barry K."/>
            <person name="Battaglia E."/>
            <person name="Bayram O."/>
            <person name="Benocci T."/>
            <person name="Braus-Stromeyer S.A."/>
            <person name="Caldana C."/>
            <person name="Canovas D."/>
            <person name="Cerqueira G.C."/>
            <person name="Chen F."/>
            <person name="Chen W."/>
            <person name="Choi C."/>
            <person name="Clum A."/>
            <person name="Dos Santos R.A."/>
            <person name="Damasio A.R."/>
            <person name="Diallinas G."/>
            <person name="Emri T."/>
            <person name="Fekete E."/>
            <person name="Flipphi M."/>
            <person name="Freyberg S."/>
            <person name="Gallo A."/>
            <person name="Gournas C."/>
            <person name="Habgood R."/>
            <person name="Hainaut M."/>
            <person name="Harispe M.L."/>
            <person name="Henrissat B."/>
            <person name="Hilden K.S."/>
            <person name="Hope R."/>
            <person name="Hossain A."/>
            <person name="Karabika E."/>
            <person name="Karaffa L."/>
            <person name="Karanyi Z."/>
            <person name="Krasevec N."/>
            <person name="Kuo A."/>
            <person name="Kusch H."/>
            <person name="LaButti K."/>
            <person name="Lagendijk E.L."/>
            <person name="Lapidus A."/>
            <person name="Levasseur A."/>
            <person name="Lindquist E."/>
            <person name="Lipzen A."/>
            <person name="Logrieco A.F."/>
            <person name="MacCabe A."/>
            <person name="Maekelae M.R."/>
            <person name="Malavazi I."/>
            <person name="Melin P."/>
            <person name="Meyer V."/>
            <person name="Mielnichuk N."/>
            <person name="Miskei M."/>
            <person name="Molnar A.P."/>
            <person name="Mule G."/>
            <person name="Ngan C.Y."/>
            <person name="Orejas M."/>
            <person name="Orosz E."/>
            <person name="Ouedraogo J.P."/>
            <person name="Overkamp K.M."/>
            <person name="Park H.-S."/>
            <person name="Perrone G."/>
            <person name="Piumi F."/>
            <person name="Punt P.J."/>
            <person name="Ram A.F."/>
            <person name="Ramon A."/>
            <person name="Rauscher S."/>
            <person name="Record E."/>
            <person name="Riano-Pachon D.M."/>
            <person name="Robert V."/>
            <person name="Roehrig J."/>
            <person name="Ruller R."/>
            <person name="Salamov A."/>
            <person name="Salih N.S."/>
            <person name="Samson R.A."/>
            <person name="Sandor E."/>
            <person name="Sanguinetti M."/>
            <person name="Schuetze T."/>
            <person name="Sepcic K."/>
            <person name="Shelest E."/>
            <person name="Sherlock G."/>
            <person name="Sophianopoulou V."/>
            <person name="Squina F.M."/>
            <person name="Sun H."/>
            <person name="Susca A."/>
            <person name="Todd R.B."/>
            <person name="Tsang A."/>
            <person name="Unkles S.E."/>
            <person name="van de Wiele N."/>
            <person name="van Rossen-Uffink D."/>
            <person name="Oliveira J.V."/>
            <person name="Vesth T.C."/>
            <person name="Visser J."/>
            <person name="Yu J.-H."/>
            <person name="Zhou M."/>
            <person name="Andersen M.R."/>
            <person name="Archer D.B."/>
            <person name="Baker S.E."/>
            <person name="Benoit I."/>
            <person name="Brakhage A.A."/>
            <person name="Braus G.H."/>
            <person name="Fischer R."/>
            <person name="Frisvad J.C."/>
            <person name="Goldman G.H."/>
            <person name="Houbraken J."/>
            <person name="Oakley B."/>
            <person name="Pocsi I."/>
            <person name="Scazzocchio C."/>
            <person name="Seiboth B."/>
            <person name="vanKuyk P.A."/>
            <person name="Wortman J."/>
            <person name="Dyer P.S."/>
            <person name="Grigoriev I.V."/>
        </authorList>
    </citation>
    <scope>NUCLEOTIDE SEQUENCE [LARGE SCALE GENOMIC DNA]</scope>
    <source>
        <strain evidence="6">CBS 583.65</strain>
    </source>
</reference>
<dbReference type="GO" id="GO:0006631">
    <property type="term" value="P:fatty acid metabolic process"/>
    <property type="evidence" value="ECO:0007669"/>
    <property type="project" value="TreeGrafter"/>
</dbReference>
<dbReference type="InterPro" id="IPR025110">
    <property type="entry name" value="AMP-bd_C"/>
</dbReference>
<gene>
    <name evidence="5" type="ORF">ASPVEDRAFT_121961</name>
</gene>
<feature type="domain" description="AMP-dependent synthetase/ligase" evidence="3">
    <location>
        <begin position="48"/>
        <end position="425"/>
    </location>
</feature>
<evidence type="ECO:0008006" key="7">
    <source>
        <dbReference type="Google" id="ProtNLM"/>
    </source>
</evidence>
<keyword evidence="6" id="KW-1185">Reference proteome</keyword>
<dbReference type="OrthoDB" id="10253115at2759"/>
<comment type="similarity">
    <text evidence="2">Belongs to the ATP-dependent AMP-binding enzyme family.</text>
</comment>
<evidence type="ECO:0000313" key="6">
    <source>
        <dbReference type="Proteomes" id="UP000184073"/>
    </source>
</evidence>